<gene>
    <name evidence="1" type="primary">ytcQ</name>
    <name evidence="1" type="ORF">KDA_50380</name>
</gene>
<dbReference type="PANTHER" id="PTHR43649">
    <property type="entry name" value="ARABINOSE-BINDING PROTEIN-RELATED"/>
    <property type="match status" value="1"/>
</dbReference>
<dbReference type="PROSITE" id="PS51318">
    <property type="entry name" value="TAT"/>
    <property type="match status" value="1"/>
</dbReference>
<organism evidence="1 2">
    <name type="scientific">Dictyobacter alpinus</name>
    <dbReference type="NCBI Taxonomy" id="2014873"/>
    <lineage>
        <taxon>Bacteria</taxon>
        <taxon>Bacillati</taxon>
        <taxon>Chloroflexota</taxon>
        <taxon>Ktedonobacteria</taxon>
        <taxon>Ktedonobacterales</taxon>
        <taxon>Dictyobacteraceae</taxon>
        <taxon>Dictyobacter</taxon>
    </lineage>
</organism>
<dbReference type="AlphaFoldDB" id="A0A402BDV0"/>
<dbReference type="OrthoDB" id="2513152at2"/>
<evidence type="ECO:0000313" key="2">
    <source>
        <dbReference type="Proteomes" id="UP000287171"/>
    </source>
</evidence>
<evidence type="ECO:0000313" key="1">
    <source>
        <dbReference type="EMBL" id="GCE29554.1"/>
    </source>
</evidence>
<keyword evidence="2" id="KW-1185">Reference proteome</keyword>
<name>A0A402BDV0_9CHLR</name>
<dbReference type="EMBL" id="BIFT01000002">
    <property type="protein sequence ID" value="GCE29554.1"/>
    <property type="molecule type" value="Genomic_DNA"/>
</dbReference>
<accession>A0A402BDV0</accession>
<reference evidence="2" key="1">
    <citation type="submission" date="2018-12" db="EMBL/GenBank/DDBJ databases">
        <title>Tengunoibacter tsumagoiensis gen. nov., sp. nov., Dictyobacter kobayashii sp. nov., D. alpinus sp. nov., and D. joshuensis sp. nov. and description of Dictyobacteraceae fam. nov. within the order Ktedonobacterales isolated from Tengu-no-mugimeshi.</title>
        <authorList>
            <person name="Wang C.M."/>
            <person name="Zheng Y."/>
            <person name="Sakai Y."/>
            <person name="Toyoda A."/>
            <person name="Minakuchi Y."/>
            <person name="Abe K."/>
            <person name="Yokota A."/>
            <person name="Yabe S."/>
        </authorList>
    </citation>
    <scope>NUCLEOTIDE SEQUENCE [LARGE SCALE GENOMIC DNA]</scope>
    <source>
        <strain evidence="2">Uno16</strain>
    </source>
</reference>
<proteinExistence type="predicted"/>
<dbReference type="Gene3D" id="3.40.190.10">
    <property type="entry name" value="Periplasmic binding protein-like II"/>
    <property type="match status" value="2"/>
</dbReference>
<dbReference type="SUPFAM" id="SSF53850">
    <property type="entry name" value="Periplasmic binding protein-like II"/>
    <property type="match status" value="1"/>
</dbReference>
<dbReference type="InterPro" id="IPR006311">
    <property type="entry name" value="TAT_signal"/>
</dbReference>
<dbReference type="RefSeq" id="WP_126629795.1">
    <property type="nucleotide sequence ID" value="NZ_BIFT01000002.1"/>
</dbReference>
<dbReference type="InterPro" id="IPR006059">
    <property type="entry name" value="SBP"/>
</dbReference>
<dbReference type="Pfam" id="PF01547">
    <property type="entry name" value="SBP_bac_1"/>
    <property type="match status" value="1"/>
</dbReference>
<comment type="caution">
    <text evidence="1">The sequence shown here is derived from an EMBL/GenBank/DDBJ whole genome shotgun (WGS) entry which is preliminary data.</text>
</comment>
<sequence>MDHAENAQTTPSPSYSRRTFLHTAALATGGMLLVGCATDPSTTARTKITSQPTVPPAQATAAVTNAIGKTYFPSGDPNIPDAYTAPLPEYQSVSYVPGSGKSINAFTLTYFTLPLTHDKNKYWLELEKRLNVKWNVTFATSPDVYREKVSTLLASGNLPELFWLNPDLSPALPQAIQQGAFTDLTSMLRGDALKEFPNLARISPAIWNNARFNGKLYGVPRPRILTGNVLAYRRDWAQKLGLDDPKNGKDFLALMRAFSKNKPGGSESWAMGIAPNGVASHIGFMNMHRVPNQWRREPDGHLTYFIETDEYKQAIDMMRQAFAAGYFYPDVTAQAGLKLQQNFTGGKTGMYVAGLNGIPLLRRLTKKMNPSIDVGTLIPFGADGGKGSHNLGTGFFGYTGIPSSVSDQGRVTELLRILDYLAAPTFSMESNYLLYGIDGWDSSVKKGIRTLTDNGTKEIQDLVTIAGGPFTYYYPTEPELGIQMQEDTKKLLAIGVSNPAVNAYSPTSVKQGGVLGEMLDDRILRILRGTDPLSSIDTMVQDWRKQGGDQIRKELEPQVKK</sequence>
<dbReference type="PANTHER" id="PTHR43649:SF12">
    <property type="entry name" value="DIACETYLCHITOBIOSE BINDING PROTEIN DASA"/>
    <property type="match status" value="1"/>
</dbReference>
<protein>
    <submittedName>
        <fullName evidence="1">Putative ABC transporter peptide-binding protein YtcQ</fullName>
    </submittedName>
</protein>
<dbReference type="InterPro" id="IPR050490">
    <property type="entry name" value="Bact_solute-bd_prot1"/>
</dbReference>
<dbReference type="Proteomes" id="UP000287171">
    <property type="component" value="Unassembled WGS sequence"/>
</dbReference>